<dbReference type="GO" id="GO:0140492">
    <property type="term" value="F:metal-dependent deubiquitinase activity"/>
    <property type="evidence" value="ECO:0007669"/>
    <property type="project" value="InterPro"/>
</dbReference>
<evidence type="ECO:0000256" key="9">
    <source>
        <dbReference type="SAM" id="MobiDB-lite"/>
    </source>
</evidence>
<dbReference type="AlphaFoldDB" id="A0AAN6KI74"/>
<evidence type="ECO:0000256" key="1">
    <source>
        <dbReference type="ARBA" id="ARBA00001947"/>
    </source>
</evidence>
<evidence type="ECO:0000313" key="12">
    <source>
        <dbReference type="Proteomes" id="UP001175353"/>
    </source>
</evidence>
<dbReference type="PANTHER" id="PTHR12947">
    <property type="entry name" value="AMSH-LIKE PROTEASE"/>
    <property type="match status" value="1"/>
</dbReference>
<dbReference type="InterPro" id="IPR037518">
    <property type="entry name" value="MPN"/>
</dbReference>
<name>A0AAN6KI74_9PEZI</name>
<feature type="compositionally biased region" description="Polar residues" evidence="9">
    <location>
        <begin position="261"/>
        <end position="271"/>
    </location>
</feature>
<feature type="domain" description="MPN" evidence="10">
    <location>
        <begin position="357"/>
        <end position="487"/>
    </location>
</feature>
<dbReference type="Pfam" id="PF01398">
    <property type="entry name" value="JAB"/>
    <property type="match status" value="1"/>
</dbReference>
<dbReference type="GO" id="GO:0005768">
    <property type="term" value="C:endosome"/>
    <property type="evidence" value="ECO:0007669"/>
    <property type="project" value="TreeGrafter"/>
</dbReference>
<dbReference type="GO" id="GO:0070536">
    <property type="term" value="P:protein K63-linked deubiquitination"/>
    <property type="evidence" value="ECO:0007669"/>
    <property type="project" value="InterPro"/>
</dbReference>
<evidence type="ECO:0000259" key="10">
    <source>
        <dbReference type="PROSITE" id="PS50249"/>
    </source>
</evidence>
<accession>A0AAN6KI74</accession>
<dbReference type="GO" id="GO:0016020">
    <property type="term" value="C:membrane"/>
    <property type="evidence" value="ECO:0007669"/>
    <property type="project" value="TreeGrafter"/>
</dbReference>
<dbReference type="CDD" id="cd08066">
    <property type="entry name" value="MPN_AMSH_like"/>
    <property type="match status" value="1"/>
</dbReference>
<comment type="similarity">
    <text evidence="2">Belongs to the peptidase M67C family.</text>
</comment>
<keyword evidence="4" id="KW-0479">Metal-binding</keyword>
<dbReference type="InterPro" id="IPR044098">
    <property type="entry name" value="STAMBP/STALP-like_MPN"/>
</dbReference>
<dbReference type="Gene3D" id="1.20.58.80">
    <property type="entry name" value="Phosphotransferase system, lactose/cellobiose-type IIA subunit"/>
    <property type="match status" value="1"/>
</dbReference>
<dbReference type="SMART" id="SM00232">
    <property type="entry name" value="JAB_MPN"/>
    <property type="match status" value="1"/>
</dbReference>
<feature type="compositionally biased region" description="Basic and acidic residues" evidence="9">
    <location>
        <begin position="182"/>
        <end position="196"/>
    </location>
</feature>
<dbReference type="SUPFAM" id="SSF102712">
    <property type="entry name" value="JAB1/MPN domain"/>
    <property type="match status" value="1"/>
</dbReference>
<keyword evidence="8" id="KW-0482">Metalloprotease</keyword>
<dbReference type="Gene3D" id="3.40.140.10">
    <property type="entry name" value="Cytidine Deaminase, domain 2"/>
    <property type="match status" value="1"/>
</dbReference>
<feature type="compositionally biased region" description="Polar residues" evidence="9">
    <location>
        <begin position="139"/>
        <end position="151"/>
    </location>
</feature>
<reference evidence="11" key="1">
    <citation type="submission" date="2023-06" db="EMBL/GenBank/DDBJ databases">
        <title>Black Yeasts Isolated from many extreme environments.</title>
        <authorList>
            <person name="Coleine C."/>
            <person name="Stajich J.E."/>
            <person name="Selbmann L."/>
        </authorList>
    </citation>
    <scope>NUCLEOTIDE SEQUENCE</scope>
    <source>
        <strain evidence="11">CCFEE 5200</strain>
    </source>
</reference>
<evidence type="ECO:0000256" key="7">
    <source>
        <dbReference type="ARBA" id="ARBA00022833"/>
    </source>
</evidence>
<feature type="compositionally biased region" description="Pro residues" evidence="9">
    <location>
        <begin position="314"/>
        <end position="325"/>
    </location>
</feature>
<organism evidence="11 12">
    <name type="scientific">Friedmanniomyces endolithicus</name>
    <dbReference type="NCBI Taxonomy" id="329885"/>
    <lineage>
        <taxon>Eukaryota</taxon>
        <taxon>Fungi</taxon>
        <taxon>Dikarya</taxon>
        <taxon>Ascomycota</taxon>
        <taxon>Pezizomycotina</taxon>
        <taxon>Dothideomycetes</taxon>
        <taxon>Dothideomycetidae</taxon>
        <taxon>Mycosphaerellales</taxon>
        <taxon>Teratosphaeriaceae</taxon>
        <taxon>Friedmanniomyces</taxon>
    </lineage>
</organism>
<proteinExistence type="inferred from homology"/>
<dbReference type="InterPro" id="IPR000555">
    <property type="entry name" value="JAMM/MPN+_dom"/>
</dbReference>
<gene>
    <name evidence="11" type="ORF">LTR91_011151</name>
</gene>
<evidence type="ECO:0000256" key="3">
    <source>
        <dbReference type="ARBA" id="ARBA00022670"/>
    </source>
</evidence>
<dbReference type="Proteomes" id="UP001175353">
    <property type="component" value="Unassembled WGS sequence"/>
</dbReference>
<dbReference type="PROSITE" id="PS50249">
    <property type="entry name" value="MPN"/>
    <property type="match status" value="1"/>
</dbReference>
<feature type="region of interest" description="Disordered" evidence="9">
    <location>
        <begin position="285"/>
        <end position="355"/>
    </location>
</feature>
<evidence type="ECO:0000256" key="6">
    <source>
        <dbReference type="ARBA" id="ARBA00022801"/>
    </source>
</evidence>
<evidence type="ECO:0000256" key="8">
    <source>
        <dbReference type="ARBA" id="ARBA00023049"/>
    </source>
</evidence>
<feature type="region of interest" description="Disordered" evidence="9">
    <location>
        <begin position="135"/>
        <end position="271"/>
    </location>
</feature>
<keyword evidence="3" id="KW-0645">Protease</keyword>
<keyword evidence="7" id="KW-0862">Zinc</keyword>
<evidence type="ECO:0000256" key="5">
    <source>
        <dbReference type="ARBA" id="ARBA00022786"/>
    </source>
</evidence>
<evidence type="ECO:0000256" key="2">
    <source>
        <dbReference type="ARBA" id="ARBA00010981"/>
    </source>
</evidence>
<keyword evidence="6" id="KW-0378">Hydrolase</keyword>
<sequence>MALSRQQSTTSKPLSIKEISAQAAQFDFSPNVALQRWIRAAKMLLTEATLCEQDGNLQKAYLYLVRHGILVLERLPHHPDYRDPHFKPDLMEAQRAVQRNFHKLDDWRPGLVQQYERYESARERWEVERLRVQQERQASRQSIGTDQSRQRSAAFDDDHDACESEGRNLNTGQHSALAVDPAHPEPRRRESARQSTRETGVPPANVASWRRGTSEIENGEARHDSRRSHQRYEGDDSGVRNVGRRLRHEQTESRRALIPARQSNASHTYNYPSVPAREEAIDWRTPSLQPSTRRFNDSPPDVPAKDTYDHFTPALPPRPTGPPIPHSTTATPSPPRSHDPTSHYPTTTTESGDPLRTLLLPSTLRATFLNLAHPNTLSNLETCGILAATLQSSTLKITHLLVPAQHSTSETCDTTPAGDAALFDYCDAHSLLVCGWIHTHPSQSCFLSSRDMHTSSGYQVMMPEAIAIVCAPRHVPEFGVFRLTAPPGLQAVLGCRDEGVFHPHAEGGLYKDALRPGHVVESGGLEFEVVDLRKG</sequence>
<dbReference type="Pfam" id="PF08969">
    <property type="entry name" value="USP8_dimer"/>
    <property type="match status" value="1"/>
</dbReference>
<keyword evidence="5" id="KW-0833">Ubl conjugation pathway</keyword>
<dbReference type="GO" id="GO:0061578">
    <property type="term" value="F:K63-linked deubiquitinase activity"/>
    <property type="evidence" value="ECO:0007669"/>
    <property type="project" value="InterPro"/>
</dbReference>
<keyword evidence="12" id="KW-1185">Reference proteome</keyword>
<protein>
    <recommendedName>
        <fullName evidence="10">MPN domain-containing protein</fullName>
    </recommendedName>
</protein>
<dbReference type="InterPro" id="IPR015063">
    <property type="entry name" value="USP8_dimer"/>
</dbReference>
<dbReference type="PANTHER" id="PTHR12947:SF13">
    <property type="entry name" value="FI19924P1"/>
    <property type="match status" value="1"/>
</dbReference>
<evidence type="ECO:0000256" key="4">
    <source>
        <dbReference type="ARBA" id="ARBA00022723"/>
    </source>
</evidence>
<comment type="cofactor">
    <cofactor evidence="1">
        <name>Zn(2+)</name>
        <dbReference type="ChEBI" id="CHEBI:29105"/>
    </cofactor>
</comment>
<dbReference type="FunFam" id="3.40.140.10:FF:000033">
    <property type="entry name" value="AMSH-like protease sst2"/>
    <property type="match status" value="1"/>
</dbReference>
<comment type="caution">
    <text evidence="11">The sequence shown here is derived from an EMBL/GenBank/DDBJ whole genome shotgun (WGS) entry which is preliminary data.</text>
</comment>
<dbReference type="GO" id="GO:0006508">
    <property type="term" value="P:proteolysis"/>
    <property type="evidence" value="ECO:0007669"/>
    <property type="project" value="UniProtKB-KW"/>
</dbReference>
<dbReference type="GO" id="GO:0046872">
    <property type="term" value="F:metal ion binding"/>
    <property type="evidence" value="ECO:0007669"/>
    <property type="project" value="UniProtKB-KW"/>
</dbReference>
<dbReference type="EMBL" id="JAUJLE010000100">
    <property type="protein sequence ID" value="KAK0983785.1"/>
    <property type="molecule type" value="Genomic_DNA"/>
</dbReference>
<evidence type="ECO:0000313" key="11">
    <source>
        <dbReference type="EMBL" id="KAK0983785.1"/>
    </source>
</evidence>